<reference evidence="2 3" key="1">
    <citation type="journal article" date="2024" name="Plant Biotechnol. J.">
        <title>Dendrobium thyrsiflorum genome and its molecular insights into genes involved in important horticultural traits.</title>
        <authorList>
            <person name="Chen B."/>
            <person name="Wang J.Y."/>
            <person name="Zheng P.J."/>
            <person name="Li K.L."/>
            <person name="Liang Y.M."/>
            <person name="Chen X.F."/>
            <person name="Zhang C."/>
            <person name="Zhao X."/>
            <person name="He X."/>
            <person name="Zhang G.Q."/>
            <person name="Liu Z.J."/>
            <person name="Xu Q."/>
        </authorList>
    </citation>
    <scope>NUCLEOTIDE SEQUENCE [LARGE SCALE GENOMIC DNA]</scope>
    <source>
        <strain evidence="2">GZMU011</strain>
    </source>
</reference>
<feature type="region of interest" description="Disordered" evidence="1">
    <location>
        <begin position="1"/>
        <end position="42"/>
    </location>
</feature>
<evidence type="ECO:0000256" key="1">
    <source>
        <dbReference type="SAM" id="MobiDB-lite"/>
    </source>
</evidence>
<keyword evidence="3" id="KW-1185">Reference proteome</keyword>
<protein>
    <submittedName>
        <fullName evidence="2">Uncharacterized protein</fullName>
    </submittedName>
</protein>
<evidence type="ECO:0000313" key="2">
    <source>
        <dbReference type="EMBL" id="KAL0906665.1"/>
    </source>
</evidence>
<proteinExistence type="predicted"/>
<dbReference type="AlphaFoldDB" id="A0ABD0U3Y2"/>
<sequence>MPLLGQPRISHAAKRPLEGGNGKERISRANQKSTPEKKGKQYHTVELLEPSLDALERRAAGNVVDNEGTNGAAVVGGSDRAKALLASSVPDLGLNLPAIDIQALCLKFHPDCRLGIYVELVPRIPRQQVRFPYS</sequence>
<organism evidence="2 3">
    <name type="scientific">Dendrobium thyrsiflorum</name>
    <name type="common">Pinecone-like raceme dendrobium</name>
    <name type="synonym">Orchid</name>
    <dbReference type="NCBI Taxonomy" id="117978"/>
    <lineage>
        <taxon>Eukaryota</taxon>
        <taxon>Viridiplantae</taxon>
        <taxon>Streptophyta</taxon>
        <taxon>Embryophyta</taxon>
        <taxon>Tracheophyta</taxon>
        <taxon>Spermatophyta</taxon>
        <taxon>Magnoliopsida</taxon>
        <taxon>Liliopsida</taxon>
        <taxon>Asparagales</taxon>
        <taxon>Orchidaceae</taxon>
        <taxon>Epidendroideae</taxon>
        <taxon>Malaxideae</taxon>
        <taxon>Dendrobiinae</taxon>
        <taxon>Dendrobium</taxon>
    </lineage>
</organism>
<evidence type="ECO:0000313" key="3">
    <source>
        <dbReference type="Proteomes" id="UP001552299"/>
    </source>
</evidence>
<comment type="caution">
    <text evidence="2">The sequence shown here is derived from an EMBL/GenBank/DDBJ whole genome shotgun (WGS) entry which is preliminary data.</text>
</comment>
<accession>A0ABD0U3Y2</accession>
<dbReference type="Proteomes" id="UP001552299">
    <property type="component" value="Unassembled WGS sequence"/>
</dbReference>
<gene>
    <name evidence="2" type="ORF">M5K25_025178</name>
</gene>
<dbReference type="EMBL" id="JANQDX010000018">
    <property type="protein sequence ID" value="KAL0906665.1"/>
    <property type="molecule type" value="Genomic_DNA"/>
</dbReference>
<name>A0ABD0U3Y2_DENTH</name>
<feature type="compositionally biased region" description="Basic and acidic residues" evidence="1">
    <location>
        <begin position="15"/>
        <end position="27"/>
    </location>
</feature>